<organism evidence="1">
    <name type="scientific">Pseudomonas phage vB_PaeM_FBPa36</name>
    <dbReference type="NCBI Taxonomy" id="3231237"/>
    <lineage>
        <taxon>Viruses</taxon>
    </lineage>
</organism>
<accession>A0AAU8KW32</accession>
<dbReference type="EMBL" id="PP813861">
    <property type="protein sequence ID" value="XCN26283.1"/>
    <property type="molecule type" value="Genomic_DNA"/>
</dbReference>
<protein>
    <recommendedName>
        <fullName evidence="2">Virion structural protein</fullName>
    </recommendedName>
</protein>
<dbReference type="InterPro" id="IPR024413">
    <property type="entry name" value="Phage_phiKZ_Orf92_int-head"/>
</dbReference>
<name>A0AAU8KW32_9VIRU</name>
<proteinExistence type="predicted"/>
<reference evidence="1" key="1">
    <citation type="submission" date="2024-05" db="EMBL/GenBank/DDBJ databases">
        <title>Defense systems in Pseudomonas aeruginosa.</title>
        <authorList>
            <person name="van den Berg D.F."/>
            <person name="Costa R.A."/>
        </authorList>
    </citation>
    <scope>NUCLEOTIDE SEQUENCE</scope>
</reference>
<sequence length="371" mass="42211">MELIDIYKDTPDEMIIDLDEPKRLADLLSGDEALARRVMDLLGGMEDYNQIQGVIKELEDVVSTEDISDTIKHVIDRVIKLFVTTIEKLMDSGVVLAATAEYVAIRAENLRVNSRARTRKNKNPTFLITTRIQNLSVRYKPITNSANLLSHLRVLETVVDGYINGLDNVILRPASIIPSYMTPNASPDALAELLLNSAPTKITTPSIYRDQGNRFVSLHLLGNHQIVINYNPDKNASAYDQCRDISSRLVPSEETPRPLPVEIEFEHFNHQVTESIIDRVVKVVDKINRANAASMRTRRNERLRTLKGALIRFRDELTRARNEGRPDREIQELVSLVETYVDWLAIPYHDLFKLTCRNLTAILNVCDENLK</sequence>
<evidence type="ECO:0000313" key="1">
    <source>
        <dbReference type="EMBL" id="XCN26283.1"/>
    </source>
</evidence>
<evidence type="ECO:0008006" key="2">
    <source>
        <dbReference type="Google" id="ProtNLM"/>
    </source>
</evidence>
<dbReference type="Pfam" id="PF12699">
    <property type="entry name" value="phiKZ_IP"/>
    <property type="match status" value="1"/>
</dbReference>